<dbReference type="Proteomes" id="UP000033115">
    <property type="component" value="Chromosome"/>
</dbReference>
<feature type="domain" description="MBG" evidence="4">
    <location>
        <begin position="1038"/>
        <end position="1114"/>
    </location>
</feature>
<keyword evidence="6" id="KW-1185">Reference proteome</keyword>
<dbReference type="HOGENOM" id="CLU_259654_0_0_9"/>
<sequence length="1469" mass="156284">MGNQINGGVLNGDVADPNIKIKGGRINGSVTGYTKIQLPYQEGEKISIENTFWAYKGELTSQDWNAADSEKADGKVTLWIRNGYDQKITIGSTVYEYKWNEATSSFSSTAGATVKLTYDLSYSASLPQGYDKPPKFSITAEKTELAKSTDTITYQWYENNQKISSATEPSYTMPIGKVAGEYTYYCDVTCGDYSMYSGIAKVKVVDAVAGVVINGNNSYYDNLESAFAAVPQGGKSTITLLKDINLGTGHVPNDYIKGDITLNLNGKTLSSSGTDGVIAPKGAQSYPITITGSGTIKYTGGNSGVGAIKYFLASSKGKLTVEDNVQIVTDYGYAVRLGYGADLQIKDNAKLITSSSSSPVIYGEDSGSNIIIDGGTLQNTNTKKIINYNKLNNANINVVINKAGVIMKEGSIEAANIFFNVANDGVLTTGSTWYPINTDAINSNKMEVSAGDNTTTNDNLLYGKKGETVSFTAKAKAGYLISDIATVTEGSTTLNVTKTQGDYTSAQNTCTFSFIMPSNNGVAVSVPLKLENCLKLVGGSISKAYNGTTFELSTTKGTHFTWSGTGTATIEGYYTDNTGSNQTTEENSGTATNGGAPKNAGTYYAKVSVSADDVYAAATVYVPFTITQSGTTFDGGIKTYKDNTVTNTFNYGDTITVKVTPKATGTAPMAKGLQAILSFSAPTANQMALFVGEKQITDPVNATGGVYTMTYDTKAKDLVVGSNTITAKYVGNSNMADYSENITVTLNKKAITSAVVNTSDFSASKEYNGANSFTSVALTTLEGVESGDTVKATADGTVTDVNVGTDKAFTAISVTLDGDHKDYYSLDKAAVNGNVSITQATAAGVNQELQAVKGLEKEYTFDLTKLLPALSEGKSFGDIAYTVGTVTNTDNVLAQNPTSTDIVNGKITLKVANIADKDKISAIQIKVTSKNYKDFTADLNVKTTDKLPLTVETAFTGGTYNGKPYAYTGTPTFKNGTEAVSGITYTAKYVGRDGTIYDESETAPTNAGSYNLIISIPTDNEIYTGKIEIPFTISKKDITVKANDKSIYVGGSIPENSALTYTVTGLIGNDTLKTVPTLTLDAKAVSTSAGSYTITVAGAAVGDNYNLTIENGTFNVTAAPYIPPYNPPAPTSQPTTETREIPVVVDNGGAQTNAVQVPVTRVTDTDGRKTDIVKFDQEKAKETVTKALETKTHTATISVTDIPGNNADKVDVNVPQSSMTELGSNNIALDVKTEKAALELPKETVFGLKDKDAKIEISEVKDSSKDADTKGLILKLASGSEILSNSLNIEANFTGRTKITLPIETSKLPASKEELGKFISSLAVVVQHSDGENTVDKGTIVYDSKGNPIGLSIWVNKFSTFTLVELPDNYFDGRTTIMPDKVAPDKEWHITFTKPADKSTLTPENVYVLDSAGNKVDVKISYGSDNVLRVAPVNNYKSGETYYLYISNKVTSKNKTPLPKALKFQFTIK</sequence>
<gene>
    <name evidence="5" type="ORF">CSCA_2508</name>
</gene>
<dbReference type="Pfam" id="PF18676">
    <property type="entry name" value="MBG_2"/>
    <property type="match status" value="1"/>
</dbReference>
<evidence type="ECO:0000259" key="3">
    <source>
        <dbReference type="Pfam" id="PF13205"/>
    </source>
</evidence>
<evidence type="ECO:0008006" key="7">
    <source>
        <dbReference type="Google" id="ProtNLM"/>
    </source>
</evidence>
<keyword evidence="1" id="KW-0732">Signal</keyword>
<dbReference type="STRING" id="1548.CSCA_2508"/>
<protein>
    <recommendedName>
        <fullName evidence="7">SbsA Ig-like domain-containing protein</fullName>
    </recommendedName>
</protein>
<name>A0A0E3K153_CLOSL</name>
<feature type="region of interest" description="Disordered" evidence="2">
    <location>
        <begin position="576"/>
        <end position="595"/>
    </location>
</feature>
<evidence type="ECO:0000259" key="4">
    <source>
        <dbReference type="Pfam" id="PF18676"/>
    </source>
</evidence>
<dbReference type="Pfam" id="PF13205">
    <property type="entry name" value="Big_5"/>
    <property type="match status" value="1"/>
</dbReference>
<dbReference type="EMBL" id="CP009933">
    <property type="protein sequence ID" value="AKA69633.1"/>
    <property type="molecule type" value="Genomic_DNA"/>
</dbReference>
<accession>A0A0E3K153</accession>
<dbReference type="InterPro" id="IPR032812">
    <property type="entry name" value="SbsA_Ig"/>
</dbReference>
<feature type="domain" description="SbsA Ig-like" evidence="3">
    <location>
        <begin position="1381"/>
        <end position="1467"/>
    </location>
</feature>
<organism evidence="5 6">
    <name type="scientific">Clostridium scatologenes</name>
    <dbReference type="NCBI Taxonomy" id="1548"/>
    <lineage>
        <taxon>Bacteria</taxon>
        <taxon>Bacillati</taxon>
        <taxon>Bacillota</taxon>
        <taxon>Clostridia</taxon>
        <taxon>Eubacteriales</taxon>
        <taxon>Clostridiaceae</taxon>
        <taxon>Clostridium</taxon>
    </lineage>
</organism>
<feature type="compositionally biased region" description="Polar residues" evidence="2">
    <location>
        <begin position="576"/>
        <end position="593"/>
    </location>
</feature>
<evidence type="ECO:0000256" key="1">
    <source>
        <dbReference type="ARBA" id="ARBA00022729"/>
    </source>
</evidence>
<reference evidence="5 6" key="1">
    <citation type="journal article" date="2015" name="J. Biotechnol.">
        <title>Complete genome sequence of a malodorant-producing acetogen, Clostridium scatologenes ATCC 25775(T).</title>
        <authorList>
            <person name="Zhu Z."/>
            <person name="Guo T."/>
            <person name="Zheng H."/>
            <person name="Song T."/>
            <person name="Ouyang P."/>
            <person name="Xie J."/>
        </authorList>
    </citation>
    <scope>NUCLEOTIDE SEQUENCE [LARGE SCALE GENOMIC DNA]</scope>
    <source>
        <strain evidence="5 6">ATCC 25775</strain>
    </source>
</reference>
<dbReference type="InterPro" id="IPR041286">
    <property type="entry name" value="MBG_2"/>
</dbReference>
<evidence type="ECO:0000256" key="2">
    <source>
        <dbReference type="SAM" id="MobiDB-lite"/>
    </source>
</evidence>
<evidence type="ECO:0000313" key="5">
    <source>
        <dbReference type="EMBL" id="AKA69633.1"/>
    </source>
</evidence>
<dbReference type="KEGG" id="csq:CSCA_2508"/>
<proteinExistence type="predicted"/>
<evidence type="ECO:0000313" key="6">
    <source>
        <dbReference type="Proteomes" id="UP000033115"/>
    </source>
</evidence>